<dbReference type="RefSeq" id="XP_014471388.1">
    <property type="nucleotide sequence ID" value="XM_014615902.1"/>
</dbReference>
<feature type="coiled-coil region" evidence="1">
    <location>
        <begin position="116"/>
        <end position="143"/>
    </location>
</feature>
<dbReference type="Proteomes" id="UP000515204">
    <property type="component" value="Unplaced"/>
</dbReference>
<evidence type="ECO:0000256" key="1">
    <source>
        <dbReference type="SAM" id="Coils"/>
    </source>
</evidence>
<dbReference type="KEGG" id="dqu:106742706"/>
<sequence length="217" mass="25023">MECAESRKHKREEYEMQLFGFHSRTVYATLKSIIMEKIESRSKKLCATLEKKYKLESEKLAVLRMNEEQLIKVYQAASLPHLKNIENNIDRFIAVSPNVLSDEDKLQATQYTESEFEGIKKKLADLQQRAKRATILNAALKEELQLIEQFSTCVDDVGKLSHIIENSVTSPDITDKIHQLVESYKKFNSTLETPVSQKALFNMIENLKCIDCDMESL</sequence>
<protein>
    <submittedName>
        <fullName evidence="3">Uncharacterized protein LOC106742706</fullName>
    </submittedName>
</protein>
<keyword evidence="2" id="KW-1185">Reference proteome</keyword>
<evidence type="ECO:0000313" key="2">
    <source>
        <dbReference type="Proteomes" id="UP000515204"/>
    </source>
</evidence>
<dbReference type="GeneID" id="106742706"/>
<keyword evidence="1" id="KW-0175">Coiled coil</keyword>
<reference evidence="3" key="1">
    <citation type="submission" date="2025-08" db="UniProtKB">
        <authorList>
            <consortium name="RefSeq"/>
        </authorList>
    </citation>
    <scope>IDENTIFICATION</scope>
</reference>
<dbReference type="AlphaFoldDB" id="A0A6P3WZ69"/>
<proteinExistence type="predicted"/>
<gene>
    <name evidence="3" type="primary">LOC106742706</name>
</gene>
<evidence type="ECO:0000313" key="3">
    <source>
        <dbReference type="RefSeq" id="XP_014471388.1"/>
    </source>
</evidence>
<dbReference type="OrthoDB" id="1884855at2759"/>
<accession>A0A6P3WZ69</accession>
<name>A0A6P3WZ69_DINQU</name>
<organism evidence="2 3">
    <name type="scientific">Dinoponera quadriceps</name>
    <name type="common">South American ant</name>
    <dbReference type="NCBI Taxonomy" id="609295"/>
    <lineage>
        <taxon>Eukaryota</taxon>
        <taxon>Metazoa</taxon>
        <taxon>Ecdysozoa</taxon>
        <taxon>Arthropoda</taxon>
        <taxon>Hexapoda</taxon>
        <taxon>Insecta</taxon>
        <taxon>Pterygota</taxon>
        <taxon>Neoptera</taxon>
        <taxon>Endopterygota</taxon>
        <taxon>Hymenoptera</taxon>
        <taxon>Apocrita</taxon>
        <taxon>Aculeata</taxon>
        <taxon>Formicoidea</taxon>
        <taxon>Formicidae</taxon>
        <taxon>Ponerinae</taxon>
        <taxon>Ponerini</taxon>
        <taxon>Dinoponera</taxon>
    </lineage>
</organism>